<keyword evidence="1" id="KW-0812">Transmembrane</keyword>
<name>A0A126QZ21_METOL</name>
<accession>A0A126QZ21</accession>
<keyword evidence="3" id="KW-1185">Reference proteome</keyword>
<dbReference type="STRING" id="294671.YLM1_0734"/>
<evidence type="ECO:0000313" key="3">
    <source>
        <dbReference type="Proteomes" id="UP000066376"/>
    </source>
</evidence>
<dbReference type="RefSeq" id="WP_067146411.1">
    <property type="nucleotide sequence ID" value="NZ_CP014265.1"/>
</dbReference>
<keyword evidence="1" id="KW-1133">Transmembrane helix</keyword>
<sequence>MDSKNLIIICITAIICLGITVGAFILLNNGFDDSTLAVDNTTNDSISIKEVNSRDSSSMLSTPRLGSIENPKIGADYQSGIDGDINPNYGDYYVIDGGLFRDDNKYLGGAGTYTFISGKNPYDDTYSGSGDWYGKCTTHGWVKLDSNKHCPHCVAEGRDARVLKGSKYQK</sequence>
<reference evidence="2 3" key="1">
    <citation type="journal article" date="2016" name="Genome Announc.">
        <title>Draft Genome Sequence of the Rumen Methanogen Methanobrevibacter olleyae YLM1.</title>
        <authorList>
            <person name="Kelly W.J."/>
            <person name="Li D."/>
            <person name="Lambie S.C."/>
            <person name="Cox F."/>
            <person name="Attwood G.T."/>
            <person name="Altermann E."/>
            <person name="Leahy S.C."/>
        </authorList>
    </citation>
    <scope>NUCLEOTIDE SEQUENCE [LARGE SCALE GENOMIC DNA]</scope>
    <source>
        <strain evidence="2 3">YLM1</strain>
    </source>
</reference>
<keyword evidence="1" id="KW-0472">Membrane</keyword>
<evidence type="ECO:0000313" key="2">
    <source>
        <dbReference type="EMBL" id="AMK15291.1"/>
    </source>
</evidence>
<dbReference type="KEGG" id="mol:YLM1_0734"/>
<feature type="transmembrane region" description="Helical" evidence="1">
    <location>
        <begin position="6"/>
        <end position="27"/>
    </location>
</feature>
<dbReference type="EMBL" id="CP014265">
    <property type="protein sequence ID" value="AMK15291.1"/>
    <property type="molecule type" value="Genomic_DNA"/>
</dbReference>
<gene>
    <name evidence="2" type="ORF">YLM1_0734</name>
</gene>
<dbReference type="Proteomes" id="UP000066376">
    <property type="component" value="Chromosome"/>
</dbReference>
<dbReference type="AlphaFoldDB" id="A0A126QZ21"/>
<proteinExistence type="predicted"/>
<organism evidence="2 3">
    <name type="scientific">Methanobrevibacter olleyae</name>
    <dbReference type="NCBI Taxonomy" id="294671"/>
    <lineage>
        <taxon>Archaea</taxon>
        <taxon>Methanobacteriati</taxon>
        <taxon>Methanobacteriota</taxon>
        <taxon>Methanomada group</taxon>
        <taxon>Methanobacteria</taxon>
        <taxon>Methanobacteriales</taxon>
        <taxon>Methanobacteriaceae</taxon>
        <taxon>Methanobrevibacter</taxon>
    </lineage>
</organism>
<evidence type="ECO:0000256" key="1">
    <source>
        <dbReference type="SAM" id="Phobius"/>
    </source>
</evidence>
<reference evidence="3" key="2">
    <citation type="submission" date="2016-02" db="EMBL/GenBank/DDBJ databases">
        <title>The draft genome sequence of the rumen methanogen Methanobrevibacter olleyae YLM1.</title>
        <authorList>
            <consortium name="New Zealand Agricultural Greenhouse Gas Research Centre/Pastoral Greenhouse Gas Research Consortium"/>
            <person name="Kelly W.J."/>
            <person name="Li D."/>
            <person name="Lambie S.C."/>
            <person name="Attwood G.T."/>
            <person name="Altermann E."/>
            <person name="Leahy S.C."/>
        </authorList>
    </citation>
    <scope>NUCLEOTIDE SEQUENCE [LARGE SCALE GENOMIC DNA]</scope>
    <source>
        <strain evidence="3">YLM1</strain>
    </source>
</reference>
<dbReference type="GeneID" id="28489031"/>
<dbReference type="PATRIC" id="fig|294671.3.peg.766"/>
<protein>
    <submittedName>
        <fullName evidence="2">Uncharacterized protein</fullName>
    </submittedName>
</protein>